<organism evidence="4 5">
    <name type="scientific">Mycolicibacterium arabiense</name>
    <dbReference type="NCBI Taxonomy" id="1286181"/>
    <lineage>
        <taxon>Bacteria</taxon>
        <taxon>Bacillati</taxon>
        <taxon>Actinomycetota</taxon>
        <taxon>Actinomycetes</taxon>
        <taxon>Mycobacteriales</taxon>
        <taxon>Mycobacteriaceae</taxon>
        <taxon>Mycolicibacterium</taxon>
    </lineage>
</organism>
<evidence type="ECO:0000259" key="2">
    <source>
        <dbReference type="PROSITE" id="PS50883"/>
    </source>
</evidence>
<dbReference type="PANTHER" id="PTHR33121">
    <property type="entry name" value="CYCLIC DI-GMP PHOSPHODIESTERASE PDEF"/>
    <property type="match status" value="1"/>
</dbReference>
<dbReference type="Pfam" id="PF00563">
    <property type="entry name" value="EAL"/>
    <property type="match status" value="1"/>
</dbReference>
<dbReference type="Gene3D" id="3.20.20.450">
    <property type="entry name" value="EAL domain"/>
    <property type="match status" value="1"/>
</dbReference>
<accession>A0A7I7S3L1</accession>
<dbReference type="GO" id="GO:0071111">
    <property type="term" value="F:cyclic-guanylate-specific phosphodiesterase activity"/>
    <property type="evidence" value="ECO:0007669"/>
    <property type="project" value="InterPro"/>
</dbReference>
<evidence type="ECO:0000256" key="1">
    <source>
        <dbReference type="SAM" id="Phobius"/>
    </source>
</evidence>
<feature type="domain" description="EAL" evidence="2">
    <location>
        <begin position="527"/>
        <end position="781"/>
    </location>
</feature>
<sequence length="791" mass="84534">MPNDGLDLGVRVLKNRIQPVILTAGIAVAVFATWLGAGWGGPDVTAAVSALGSLGFSTLAFGCALTAAIRTPLLRGRAWLAVAVGLFGWVVGDAIWACYGLVLHAEPPSPSIADVAYLVLPVGTIVAFVITASARRLVGLRPLIDGLIITSSLFLVSWVVVLRQIFAAYQGSRAELATSLAYAVADVFMVAISVLVLTSAPPSHRRVLALVTAGLTTLAITDSLLVYLNARGVRTSDLLVVGWAVGLVLLSAGALLAIRNTDHEAPGKPHSSRLWQWLPYVPMAIAAAVGLIFLSSITAAIPVLVSGGVLVGAALIRQLIMLLDNRTLLDAVADQALRDPLTGLANRLLFSDRLNHAMEMRDRDGRRVAVLSLDLDEFKLVNDNLGHPAGDALLRAVAERLVTVVPTGDTVARLGGDEFAILIEDGPQPAETTAQRVVEVFDKAFFLEGEEVFMHPSVGLAVTPGLEDDEATADELFRRADIAMYAAKRAGVGGVQTFTADMRHVDRTETQSASWHSGKRRRSPVAGIQLLGQLRRAIDDDELDLVYQPKISLTTGNTVGVEALVRWPHPEFGVLTPNQFLPLVRQNGLMGAVTDLVLYRAAHDAVTWYDAGQCDIPVAINLFAPSLNDLALPDRIAAALDRTGLPPAALSVEITEHLLLANIRRAGGVIQRLRANGIRIAIDDFGSGYATMSYLRDLPIDELKLDRQFIAPVLRSERAAAIVQSVIDLAHALGIACVAEGVENEDTANWLREAGCDVAQGHYFARPMAAEALRERCQLGCSNSAIFPITN</sequence>
<feature type="transmembrane region" description="Helical" evidence="1">
    <location>
        <begin position="20"/>
        <end position="40"/>
    </location>
</feature>
<dbReference type="AlphaFoldDB" id="A0A7I7S3L1"/>
<dbReference type="PANTHER" id="PTHR33121:SF70">
    <property type="entry name" value="SIGNALING PROTEIN YKOW"/>
    <property type="match status" value="1"/>
</dbReference>
<dbReference type="EMBL" id="AP022593">
    <property type="protein sequence ID" value="BBY51001.1"/>
    <property type="molecule type" value="Genomic_DNA"/>
</dbReference>
<dbReference type="CDD" id="cd01949">
    <property type="entry name" value="GGDEF"/>
    <property type="match status" value="1"/>
</dbReference>
<dbReference type="InterPro" id="IPR043128">
    <property type="entry name" value="Rev_trsase/Diguanyl_cyclase"/>
</dbReference>
<feature type="transmembrane region" description="Helical" evidence="1">
    <location>
        <begin position="240"/>
        <end position="257"/>
    </location>
</feature>
<keyword evidence="1" id="KW-1133">Transmembrane helix</keyword>
<evidence type="ECO:0000313" key="4">
    <source>
        <dbReference type="EMBL" id="BBY51001.1"/>
    </source>
</evidence>
<feature type="domain" description="GGDEF" evidence="3">
    <location>
        <begin position="366"/>
        <end position="500"/>
    </location>
</feature>
<name>A0A7I7S3L1_9MYCO</name>
<protein>
    <recommendedName>
        <fullName evidence="6">GGDEF-domain containing protein</fullName>
    </recommendedName>
</protein>
<dbReference type="CDD" id="cd01948">
    <property type="entry name" value="EAL"/>
    <property type="match status" value="1"/>
</dbReference>
<feature type="transmembrane region" description="Helical" evidence="1">
    <location>
        <begin position="207"/>
        <end position="228"/>
    </location>
</feature>
<dbReference type="SUPFAM" id="SSF141868">
    <property type="entry name" value="EAL domain-like"/>
    <property type="match status" value="1"/>
</dbReference>
<dbReference type="InterPro" id="IPR000160">
    <property type="entry name" value="GGDEF_dom"/>
</dbReference>
<proteinExistence type="predicted"/>
<dbReference type="RefSeq" id="WP_163920913.1">
    <property type="nucleotide sequence ID" value="NZ_AP022593.1"/>
</dbReference>
<dbReference type="InterPro" id="IPR001633">
    <property type="entry name" value="EAL_dom"/>
</dbReference>
<feature type="transmembrane region" description="Helical" evidence="1">
    <location>
        <begin position="146"/>
        <end position="167"/>
    </location>
</feature>
<evidence type="ECO:0000313" key="5">
    <source>
        <dbReference type="Proteomes" id="UP000467428"/>
    </source>
</evidence>
<dbReference type="SMART" id="SM00052">
    <property type="entry name" value="EAL"/>
    <property type="match status" value="1"/>
</dbReference>
<dbReference type="InterPro" id="IPR050706">
    <property type="entry name" value="Cyclic-di-GMP_PDE-like"/>
</dbReference>
<feature type="transmembrane region" description="Helical" evidence="1">
    <location>
        <begin position="46"/>
        <end position="67"/>
    </location>
</feature>
<dbReference type="PROSITE" id="PS50887">
    <property type="entry name" value="GGDEF"/>
    <property type="match status" value="1"/>
</dbReference>
<dbReference type="InterPro" id="IPR029787">
    <property type="entry name" value="Nucleotide_cyclase"/>
</dbReference>
<dbReference type="Gene3D" id="3.30.70.270">
    <property type="match status" value="1"/>
</dbReference>
<dbReference type="KEGG" id="marz:MARA_44690"/>
<dbReference type="InterPro" id="IPR035919">
    <property type="entry name" value="EAL_sf"/>
</dbReference>
<dbReference type="PROSITE" id="PS50883">
    <property type="entry name" value="EAL"/>
    <property type="match status" value="1"/>
</dbReference>
<gene>
    <name evidence="4" type="ORF">MARA_44690</name>
</gene>
<dbReference type="SMART" id="SM00267">
    <property type="entry name" value="GGDEF"/>
    <property type="match status" value="1"/>
</dbReference>
<feature type="transmembrane region" description="Helical" evidence="1">
    <location>
        <begin position="277"/>
        <end position="294"/>
    </location>
</feature>
<dbReference type="Proteomes" id="UP000467428">
    <property type="component" value="Chromosome"/>
</dbReference>
<keyword evidence="1" id="KW-0472">Membrane</keyword>
<dbReference type="SUPFAM" id="SSF55073">
    <property type="entry name" value="Nucleotide cyclase"/>
    <property type="match status" value="1"/>
</dbReference>
<reference evidence="4 5" key="1">
    <citation type="journal article" date="2019" name="Emerg. Microbes Infect.">
        <title>Comprehensive subspecies identification of 175 nontuberculous mycobacteria species based on 7547 genomic profiles.</title>
        <authorList>
            <person name="Matsumoto Y."/>
            <person name="Kinjo T."/>
            <person name="Motooka D."/>
            <person name="Nabeya D."/>
            <person name="Jung N."/>
            <person name="Uechi K."/>
            <person name="Horii T."/>
            <person name="Iida T."/>
            <person name="Fujita J."/>
            <person name="Nakamura S."/>
        </authorList>
    </citation>
    <scope>NUCLEOTIDE SEQUENCE [LARGE SCALE GENOMIC DNA]</scope>
    <source>
        <strain evidence="4 5">JCM 18538</strain>
    </source>
</reference>
<feature type="transmembrane region" description="Helical" evidence="1">
    <location>
        <begin position="300"/>
        <end position="320"/>
    </location>
</feature>
<dbReference type="NCBIfam" id="TIGR00254">
    <property type="entry name" value="GGDEF"/>
    <property type="match status" value="1"/>
</dbReference>
<feature type="transmembrane region" description="Helical" evidence="1">
    <location>
        <begin position="79"/>
        <end position="103"/>
    </location>
</feature>
<evidence type="ECO:0000259" key="3">
    <source>
        <dbReference type="PROSITE" id="PS50887"/>
    </source>
</evidence>
<geneLocation type="plasmid" evidence="5">
    <name>pjcm18538 dna</name>
</geneLocation>
<evidence type="ECO:0008006" key="6">
    <source>
        <dbReference type="Google" id="ProtNLM"/>
    </source>
</evidence>
<dbReference type="Pfam" id="PF00990">
    <property type="entry name" value="GGDEF"/>
    <property type="match status" value="1"/>
</dbReference>
<keyword evidence="1" id="KW-0812">Transmembrane</keyword>
<feature type="transmembrane region" description="Helical" evidence="1">
    <location>
        <begin position="179"/>
        <end position="200"/>
    </location>
</feature>
<feature type="transmembrane region" description="Helical" evidence="1">
    <location>
        <begin position="115"/>
        <end position="134"/>
    </location>
</feature>
<keyword evidence="5" id="KW-1185">Reference proteome</keyword>